<evidence type="ECO:0000313" key="7">
    <source>
        <dbReference type="EMBL" id="EJN93897.1"/>
    </source>
</evidence>
<comment type="similarity">
    <text evidence="1 5">Belongs to the transferase hexapeptide repeat family.</text>
</comment>
<dbReference type="EC" id="2.3.1.-" evidence="5"/>
<accession>A0ABN0GTX0</accession>
<organism evidence="7 8">
    <name type="scientific">Streptococcus ratti FA-1 = DSM 20564</name>
    <dbReference type="NCBI Taxonomy" id="699248"/>
    <lineage>
        <taxon>Bacteria</taxon>
        <taxon>Bacillati</taxon>
        <taxon>Bacillota</taxon>
        <taxon>Bacilli</taxon>
        <taxon>Lactobacillales</taxon>
        <taxon>Streptococcaceae</taxon>
        <taxon>Streptococcus</taxon>
    </lineage>
</organism>
<dbReference type="PANTHER" id="PTHR43017:SF1">
    <property type="entry name" value="ACETYLTRANSFERASE YJL218W-RELATED"/>
    <property type="match status" value="1"/>
</dbReference>
<gene>
    <name evidence="7" type="ORF">SRA_05146</name>
</gene>
<dbReference type="PANTHER" id="PTHR43017">
    <property type="entry name" value="GALACTOSIDE O-ACETYLTRANSFERASE"/>
    <property type="match status" value="1"/>
</dbReference>
<keyword evidence="2 5" id="KW-0808">Transferase</keyword>
<dbReference type="Gene3D" id="2.160.10.10">
    <property type="entry name" value="Hexapeptide repeat proteins"/>
    <property type="match status" value="1"/>
</dbReference>
<evidence type="ECO:0000256" key="5">
    <source>
        <dbReference type="RuleBase" id="RU367021"/>
    </source>
</evidence>
<comment type="caution">
    <text evidence="7">The sequence shown here is derived from an EMBL/GenBank/DDBJ whole genome shotgun (WGS) entry which is preliminary data.</text>
</comment>
<dbReference type="EMBL" id="AJTZ01000005">
    <property type="protein sequence ID" value="EJN93897.1"/>
    <property type="molecule type" value="Genomic_DNA"/>
</dbReference>
<sequence length="182" mass="19755">MTTEKEKMLAGQLYDAGDAELKRLRLAARDKMAVFNGELDRGRRQELLKNWFGTTGSHIMIEPNFSCDYGCNIHVGENFYANFNCTFLDVCEIHIGDNAMIGPNTQLLTPLHPLNAKERISGLEYGAPIIIGNNVWIGGGVTVLPGVSLGHNIVVGAGSVVTKSFGDNVLIAGNPARIIKEL</sequence>
<protein>
    <recommendedName>
        <fullName evidence="5">Acetyltransferase</fullName>
        <ecNumber evidence="5">2.3.1.-</ecNumber>
    </recommendedName>
</protein>
<keyword evidence="3" id="KW-0677">Repeat</keyword>
<keyword evidence="8" id="KW-1185">Reference proteome</keyword>
<dbReference type="InterPro" id="IPR011004">
    <property type="entry name" value="Trimer_LpxA-like_sf"/>
</dbReference>
<feature type="domain" description="Maltose/galactoside acetyltransferase" evidence="6">
    <location>
        <begin position="5"/>
        <end position="57"/>
    </location>
</feature>
<dbReference type="SMART" id="SM01266">
    <property type="entry name" value="Mac"/>
    <property type="match status" value="1"/>
</dbReference>
<dbReference type="RefSeq" id="WP_003088296.1">
    <property type="nucleotide sequence ID" value="NZ_AJTZ01000005.1"/>
</dbReference>
<dbReference type="Proteomes" id="UP000007815">
    <property type="component" value="Unassembled WGS sequence"/>
</dbReference>
<evidence type="ECO:0000256" key="1">
    <source>
        <dbReference type="ARBA" id="ARBA00007274"/>
    </source>
</evidence>
<dbReference type="Pfam" id="PF14602">
    <property type="entry name" value="Hexapep_2"/>
    <property type="match status" value="1"/>
</dbReference>
<dbReference type="CDD" id="cd03357">
    <property type="entry name" value="LbH_MAT_GAT"/>
    <property type="match status" value="1"/>
</dbReference>
<proteinExistence type="inferred from homology"/>
<evidence type="ECO:0000313" key="8">
    <source>
        <dbReference type="Proteomes" id="UP000007815"/>
    </source>
</evidence>
<evidence type="ECO:0000256" key="2">
    <source>
        <dbReference type="ARBA" id="ARBA00022679"/>
    </source>
</evidence>
<reference evidence="7 8" key="1">
    <citation type="submission" date="2009-12" db="EMBL/GenBank/DDBJ databases">
        <authorList>
            <person name="Lefebure T."/>
            <person name="Cornejo O.E."/>
            <person name="Pavinski Bitar P.D."/>
            <person name="Lang P."/>
            <person name="Stanhope M.J."/>
        </authorList>
    </citation>
    <scope>NUCLEOTIDE SEQUENCE [LARGE SCALE GENOMIC DNA]</scope>
    <source>
        <strain evidence="7 8">FA-1</strain>
    </source>
</reference>
<dbReference type="InterPro" id="IPR039369">
    <property type="entry name" value="LacA-like"/>
</dbReference>
<dbReference type="InterPro" id="IPR024688">
    <property type="entry name" value="Mac_dom"/>
</dbReference>
<keyword evidence="4 5" id="KW-0012">Acyltransferase</keyword>
<evidence type="ECO:0000256" key="4">
    <source>
        <dbReference type="ARBA" id="ARBA00023315"/>
    </source>
</evidence>
<evidence type="ECO:0000256" key="3">
    <source>
        <dbReference type="ARBA" id="ARBA00022737"/>
    </source>
</evidence>
<evidence type="ECO:0000259" key="6">
    <source>
        <dbReference type="SMART" id="SM01266"/>
    </source>
</evidence>
<dbReference type="InterPro" id="IPR001451">
    <property type="entry name" value="Hexapep"/>
</dbReference>
<dbReference type="Pfam" id="PF12464">
    <property type="entry name" value="Mac"/>
    <property type="match status" value="1"/>
</dbReference>
<name>A0ABN0GTX0_STRRT</name>
<dbReference type="SUPFAM" id="SSF51161">
    <property type="entry name" value="Trimeric LpxA-like enzymes"/>
    <property type="match status" value="1"/>
</dbReference>